<reference evidence="2 3" key="1">
    <citation type="submission" date="2008-10" db="EMBL/GenBank/DDBJ databases">
        <title>Draft genome sequence of Desulvovibrio piger (ATCC 29098).</title>
        <authorList>
            <person name="Sudarsanam P."/>
            <person name="Ley R."/>
            <person name="Guruge J."/>
            <person name="Turnbaugh P.J."/>
            <person name="Mahowald M."/>
            <person name="Liep D."/>
            <person name="Gordon J."/>
        </authorList>
    </citation>
    <scope>NUCLEOTIDE SEQUENCE [LARGE SCALE GENOMIC DNA]</scope>
    <source>
        <strain evidence="2 3">ATCC 29098</strain>
    </source>
</reference>
<name>B6WTK2_9BACT</name>
<dbReference type="EMBL" id="ABXU01000033">
    <property type="protein sequence ID" value="EEB33694.1"/>
    <property type="molecule type" value="Genomic_DNA"/>
</dbReference>
<comment type="caution">
    <text evidence="2">The sequence shown here is derived from an EMBL/GenBank/DDBJ whole genome shotgun (WGS) entry which is preliminary data.</text>
</comment>
<proteinExistence type="predicted"/>
<dbReference type="HOGENOM" id="CLU_2715830_0_0_7"/>
<protein>
    <submittedName>
        <fullName evidence="2">Uncharacterized protein</fullName>
    </submittedName>
</protein>
<evidence type="ECO:0000313" key="2">
    <source>
        <dbReference type="EMBL" id="EEB33694.1"/>
    </source>
</evidence>
<organism evidence="2 3">
    <name type="scientific">Desulfovibrio piger ATCC 29098</name>
    <dbReference type="NCBI Taxonomy" id="411464"/>
    <lineage>
        <taxon>Bacteria</taxon>
        <taxon>Pseudomonadati</taxon>
        <taxon>Thermodesulfobacteriota</taxon>
        <taxon>Desulfovibrionia</taxon>
        <taxon>Desulfovibrionales</taxon>
        <taxon>Desulfovibrionaceae</taxon>
        <taxon>Desulfovibrio</taxon>
    </lineage>
</organism>
<evidence type="ECO:0000256" key="1">
    <source>
        <dbReference type="SAM" id="MobiDB-lite"/>
    </source>
</evidence>
<dbReference type="AlphaFoldDB" id="B6WTK2"/>
<sequence length="72" mass="8035">MSERCWGEQWRPFAVCSARNSVDDAGPLPPWDSGRRPFPPSFPGSLSFRRAGARRFPLTAPPLVPEDRRAAP</sequence>
<accession>B6WTK2</accession>
<feature type="region of interest" description="Disordered" evidence="1">
    <location>
        <begin position="22"/>
        <end position="44"/>
    </location>
</feature>
<reference evidence="2 3" key="2">
    <citation type="submission" date="2008-10" db="EMBL/GenBank/DDBJ databases">
        <authorList>
            <person name="Fulton L."/>
            <person name="Clifton S."/>
            <person name="Fulton B."/>
            <person name="Xu J."/>
            <person name="Minx P."/>
            <person name="Pepin K.H."/>
            <person name="Johnson M."/>
            <person name="Bhonagiri V."/>
            <person name="Nash W.E."/>
            <person name="Mardis E.R."/>
            <person name="Wilson R.K."/>
        </authorList>
    </citation>
    <scope>NUCLEOTIDE SEQUENCE [LARGE SCALE GENOMIC DNA]</scope>
    <source>
        <strain evidence="2 3">ATCC 29098</strain>
    </source>
</reference>
<dbReference type="Proteomes" id="UP000003676">
    <property type="component" value="Unassembled WGS sequence"/>
</dbReference>
<evidence type="ECO:0000313" key="3">
    <source>
        <dbReference type="Proteomes" id="UP000003676"/>
    </source>
</evidence>
<gene>
    <name evidence="2" type="ORF">DESPIG_01408</name>
</gene>